<evidence type="ECO:0000313" key="2">
    <source>
        <dbReference type="EMBL" id="OHT15943.1"/>
    </source>
</evidence>
<dbReference type="EMBL" id="MLAK01000167">
    <property type="protein sequence ID" value="OHT15943.1"/>
    <property type="molecule type" value="Genomic_DNA"/>
</dbReference>
<protein>
    <submittedName>
        <fullName evidence="2">Uncharacterized protein</fullName>
    </submittedName>
</protein>
<dbReference type="RefSeq" id="XP_068369079.1">
    <property type="nucleotide sequence ID" value="XM_068497352.1"/>
</dbReference>
<feature type="compositionally biased region" description="Low complexity" evidence="1">
    <location>
        <begin position="557"/>
        <end position="568"/>
    </location>
</feature>
<feature type="region of interest" description="Disordered" evidence="1">
    <location>
        <begin position="553"/>
        <end position="587"/>
    </location>
</feature>
<dbReference type="GeneID" id="94832056"/>
<feature type="compositionally biased region" description="Basic and acidic residues" evidence="1">
    <location>
        <begin position="389"/>
        <end position="402"/>
    </location>
</feature>
<evidence type="ECO:0000256" key="1">
    <source>
        <dbReference type="SAM" id="MobiDB-lite"/>
    </source>
</evidence>
<proteinExistence type="predicted"/>
<keyword evidence="3" id="KW-1185">Reference proteome</keyword>
<sequence length="694" mass="80038">MEDEKRKLLVDSIADLIHNYAQEYWSLHVNRENQTQLNSKNDISDDEDFDDSDECFAFEELQSIYNQYKQHNNKIIKMLRELRSGKYDNIFKGADSSVINKSIQPTEKANKKQVTFIPDNYPLIKQPETKKDMLYIPDPQTTLNFPTVSNLPNILNNHSHPTSNETQSFTFTQNKNNTQSIIINTSQASNISLEPKINEETRKIEKPISKLNIQWSKNNQERPPVSIRNSIAHHDNISNNSNLNLGNELPQLQDSFSSSQLINRKTANQNIEKNEQPLSQPKRPLKFLDLYPPDTLRTYLPPHQNNEQQNNEQQNNEQQNNEQQNNEQQINEQQNNEQQNNEQQNNEHQNNEQQNNEQQNNEHQNNEHQNNEQQNNEQQNNEQQNNEHQNNEHQNSEQENNEHQNNGQQTSSNNSGIENHFPRSVFNNNDSNNITDQQSMNANLSHSELSKIHTSQSKEQEVTNGTGGFLSSSFTDDYISSSQQVSPLIFPRQTGMISPLKSPNISQSQNANSILRSIINSPLSNSPFLSPIITTPLKPPLQFQLPQLSDEHPRYLSSTTTESESSHSQITNDHSTSQKVRLESSQVNDFEKVLNEKKLNEKDESSSDLDETLLSQQLPPSGFVFDNYDSVSNHNRNVTIENNQTFNNSKYSNYDNHNNNYNNNNNISDDTGQIYYTVFDPITRLPITKKKNIK</sequence>
<evidence type="ECO:0000313" key="3">
    <source>
        <dbReference type="Proteomes" id="UP000179807"/>
    </source>
</evidence>
<reference evidence="2" key="1">
    <citation type="submission" date="2016-10" db="EMBL/GenBank/DDBJ databases">
        <authorList>
            <person name="Benchimol M."/>
            <person name="Almeida L.G."/>
            <person name="Vasconcelos A.T."/>
            <person name="Perreira-Neves A."/>
            <person name="Rosa I.A."/>
            <person name="Tasca T."/>
            <person name="Bogo M.R."/>
            <person name="de Souza W."/>
        </authorList>
    </citation>
    <scope>NUCLEOTIDE SEQUENCE [LARGE SCALE GENOMIC DNA]</scope>
    <source>
        <strain evidence="2">K</strain>
    </source>
</reference>
<organism evidence="2 3">
    <name type="scientific">Tritrichomonas foetus</name>
    <dbReference type="NCBI Taxonomy" id="1144522"/>
    <lineage>
        <taxon>Eukaryota</taxon>
        <taxon>Metamonada</taxon>
        <taxon>Parabasalia</taxon>
        <taxon>Tritrichomonadida</taxon>
        <taxon>Tritrichomonadidae</taxon>
        <taxon>Tritrichomonas</taxon>
    </lineage>
</organism>
<dbReference type="VEuPathDB" id="TrichDB:TRFO_13621"/>
<feature type="compositionally biased region" description="Basic and acidic residues" evidence="1">
    <location>
        <begin position="448"/>
        <end position="461"/>
    </location>
</feature>
<accession>A0A1J4KXH9</accession>
<feature type="region of interest" description="Disordered" evidence="1">
    <location>
        <begin position="268"/>
        <end position="468"/>
    </location>
</feature>
<feature type="compositionally biased region" description="Low complexity" evidence="1">
    <location>
        <begin position="403"/>
        <end position="416"/>
    </location>
</feature>
<feature type="compositionally biased region" description="Polar residues" evidence="1">
    <location>
        <begin position="268"/>
        <end position="279"/>
    </location>
</feature>
<name>A0A1J4KXH9_9EUKA</name>
<gene>
    <name evidence="2" type="ORF">TRFO_13621</name>
</gene>
<comment type="caution">
    <text evidence="2">The sequence shown here is derived from an EMBL/GenBank/DDBJ whole genome shotgun (WGS) entry which is preliminary data.</text>
</comment>
<feature type="compositionally biased region" description="Low complexity" evidence="1">
    <location>
        <begin position="303"/>
        <end position="363"/>
    </location>
</feature>
<feature type="compositionally biased region" description="Low complexity" evidence="1">
    <location>
        <begin position="371"/>
        <end position="388"/>
    </location>
</feature>
<feature type="compositionally biased region" description="Polar residues" evidence="1">
    <location>
        <begin position="425"/>
        <end position="447"/>
    </location>
</feature>
<dbReference type="AlphaFoldDB" id="A0A1J4KXH9"/>
<dbReference type="Proteomes" id="UP000179807">
    <property type="component" value="Unassembled WGS sequence"/>
</dbReference>
<feature type="compositionally biased region" description="Polar residues" evidence="1">
    <location>
        <begin position="569"/>
        <end position="587"/>
    </location>
</feature>